<feature type="chain" id="PRO_5021358741" description="Secreted protein" evidence="1">
    <location>
        <begin position="22"/>
        <end position="122"/>
    </location>
</feature>
<evidence type="ECO:0000256" key="1">
    <source>
        <dbReference type="SAM" id="SignalP"/>
    </source>
</evidence>
<proteinExistence type="predicted"/>
<keyword evidence="1" id="KW-0732">Signal</keyword>
<dbReference type="Proteomes" id="UP000298327">
    <property type="component" value="Unassembled WGS sequence"/>
</dbReference>
<evidence type="ECO:0000313" key="3">
    <source>
        <dbReference type="Proteomes" id="UP000298327"/>
    </source>
</evidence>
<feature type="signal peptide" evidence="1">
    <location>
        <begin position="1"/>
        <end position="21"/>
    </location>
</feature>
<dbReference type="AlphaFoldDB" id="A0A4Y9Z6V1"/>
<gene>
    <name evidence="2" type="ORF">EVG20_g2967</name>
</gene>
<name>A0A4Y9Z6V1_9AGAM</name>
<accession>A0A4Y9Z6V1</accession>
<protein>
    <recommendedName>
        <fullName evidence="4">Secreted protein</fullName>
    </recommendedName>
</protein>
<evidence type="ECO:0000313" key="2">
    <source>
        <dbReference type="EMBL" id="TFY69860.1"/>
    </source>
</evidence>
<sequence length="122" mass="13100">MRAASIGIGIIAALLPQCVLEEPRMRAGAWLDVTKGQPELNVMTPLTTLRTTISPTYTSSPTSRPLGHIVHRSYSVHVRLPRNTVVGMAPATRCRCPHPTFALQHSANGLACVVGWSAFAVS</sequence>
<dbReference type="EMBL" id="SEOQ01000126">
    <property type="protein sequence ID" value="TFY69860.1"/>
    <property type="molecule type" value="Genomic_DNA"/>
</dbReference>
<keyword evidence="3" id="KW-1185">Reference proteome</keyword>
<evidence type="ECO:0008006" key="4">
    <source>
        <dbReference type="Google" id="ProtNLM"/>
    </source>
</evidence>
<organism evidence="2 3">
    <name type="scientific">Dentipellis fragilis</name>
    <dbReference type="NCBI Taxonomy" id="205917"/>
    <lineage>
        <taxon>Eukaryota</taxon>
        <taxon>Fungi</taxon>
        <taxon>Dikarya</taxon>
        <taxon>Basidiomycota</taxon>
        <taxon>Agaricomycotina</taxon>
        <taxon>Agaricomycetes</taxon>
        <taxon>Russulales</taxon>
        <taxon>Hericiaceae</taxon>
        <taxon>Dentipellis</taxon>
    </lineage>
</organism>
<reference evidence="2 3" key="1">
    <citation type="submission" date="2019-02" db="EMBL/GenBank/DDBJ databases">
        <title>Genome sequencing of the rare red list fungi Dentipellis fragilis.</title>
        <authorList>
            <person name="Buettner E."/>
            <person name="Kellner H."/>
        </authorList>
    </citation>
    <scope>NUCLEOTIDE SEQUENCE [LARGE SCALE GENOMIC DNA]</scope>
    <source>
        <strain evidence="2 3">DSM 105465</strain>
    </source>
</reference>
<comment type="caution">
    <text evidence="2">The sequence shown here is derived from an EMBL/GenBank/DDBJ whole genome shotgun (WGS) entry which is preliminary data.</text>
</comment>